<feature type="binding site" evidence="2">
    <location>
        <position position="107"/>
    </location>
    <ligand>
        <name>substrate</name>
    </ligand>
</feature>
<dbReference type="KEGG" id="ess:ATZ33_04285"/>
<dbReference type="InterPro" id="IPR054485">
    <property type="entry name" value="FlK-like_dom"/>
</dbReference>
<accession>A0A0S3K992</accession>
<dbReference type="RefSeq" id="WP_071879122.1">
    <property type="nucleotide sequence ID" value="NZ_JXLC01000032.1"/>
</dbReference>
<keyword evidence="6" id="KW-1185">Reference proteome</keyword>
<dbReference type="EMBL" id="JXLC01000032">
    <property type="protein sequence ID" value="OJG86531.1"/>
    <property type="molecule type" value="Genomic_DNA"/>
</dbReference>
<dbReference type="Proteomes" id="UP000183039">
    <property type="component" value="Unassembled WGS sequence"/>
</dbReference>
<feature type="binding site" evidence="2">
    <location>
        <position position="56"/>
    </location>
    <ligand>
        <name>CoA</name>
        <dbReference type="ChEBI" id="CHEBI:57287"/>
    </ligand>
</feature>
<feature type="binding site" evidence="2">
    <location>
        <position position="56"/>
    </location>
    <ligand>
        <name>substrate</name>
    </ligand>
</feature>
<dbReference type="EMBL" id="CP013614">
    <property type="protein sequence ID" value="ALS00617.1"/>
    <property type="molecule type" value="Genomic_DNA"/>
</dbReference>
<dbReference type="OrthoDB" id="6902891at2"/>
<evidence type="ECO:0000256" key="2">
    <source>
        <dbReference type="PIRSR" id="PIRSR014972-2"/>
    </source>
</evidence>
<feature type="active site" evidence="1">
    <location>
        <position position="37"/>
    </location>
</feature>
<feature type="domain" description="Fluoroacetyl-CoA-specific thioesterase-like" evidence="3">
    <location>
        <begin position="10"/>
        <end position="110"/>
    </location>
</feature>
<evidence type="ECO:0000313" key="6">
    <source>
        <dbReference type="Proteomes" id="UP000065511"/>
    </source>
</evidence>
<sequence length="123" mass="13450">MEEFSKGFVVEAKDTAKEIGSGDLDVLATPVLIAMVENTAKEYLHKHLAPEETSVGTVIEAKHLRPSKVGATINVKVKVDSQEKTKINFSFEVLDNDQTVATGTHQRAVILTDVFLNKLANTK</sequence>
<dbReference type="Proteomes" id="UP000065511">
    <property type="component" value="Chromosome"/>
</dbReference>
<reference evidence="5 7" key="1">
    <citation type="submission" date="2014-12" db="EMBL/GenBank/DDBJ databases">
        <title>Draft genome sequences of 29 type strains of Enterococci.</title>
        <authorList>
            <person name="Zhong Z."/>
            <person name="Sun Z."/>
            <person name="Liu W."/>
            <person name="Zhang W."/>
            <person name="Zhang H."/>
        </authorList>
    </citation>
    <scope>NUCLEOTIDE SEQUENCE [LARGE SCALE GENOMIC DNA]</scope>
    <source>
        <strain evidence="5 7">DSM 22801</strain>
    </source>
</reference>
<protein>
    <recommendedName>
        <fullName evidence="3">Fluoroacetyl-CoA-specific thioesterase-like domain-containing protein</fullName>
    </recommendedName>
</protein>
<dbReference type="Pfam" id="PF22636">
    <property type="entry name" value="FlK"/>
    <property type="match status" value="1"/>
</dbReference>
<organism evidence="5 7">
    <name type="scientific">Enterococcus silesiacus</name>
    <dbReference type="NCBI Taxonomy" id="332949"/>
    <lineage>
        <taxon>Bacteria</taxon>
        <taxon>Bacillati</taxon>
        <taxon>Bacillota</taxon>
        <taxon>Bacilli</taxon>
        <taxon>Lactobacillales</taxon>
        <taxon>Enterococcaceae</taxon>
        <taxon>Enterococcus</taxon>
    </lineage>
</organism>
<feature type="active site" evidence="1">
    <location>
        <position position="29"/>
    </location>
</feature>
<dbReference type="PANTHER" id="PTHR36934:SF1">
    <property type="entry name" value="THIOESTERASE DOMAIN-CONTAINING PROTEIN"/>
    <property type="match status" value="1"/>
</dbReference>
<dbReference type="PANTHER" id="PTHR36934">
    <property type="entry name" value="BLR0278 PROTEIN"/>
    <property type="match status" value="1"/>
</dbReference>
<dbReference type="AlphaFoldDB" id="A0A0S3K992"/>
<reference evidence="4 6" key="2">
    <citation type="submission" date="2015-12" db="EMBL/GenBank/DDBJ databases">
        <authorList>
            <person name="Lauer A."/>
            <person name="Humrighouse B."/>
            <person name="Loparev V."/>
            <person name="Shewmaker P.L."/>
            <person name="Whitney A.M."/>
            <person name="McLaughlin R.W."/>
        </authorList>
    </citation>
    <scope>NUCLEOTIDE SEQUENCE [LARGE SCALE GENOMIC DNA]</scope>
    <source>
        <strain evidence="4 6">LMG 23085</strain>
    </source>
</reference>
<dbReference type="PIRSF" id="PIRSF014972">
    <property type="entry name" value="FlK"/>
    <property type="match status" value="1"/>
</dbReference>
<evidence type="ECO:0000313" key="4">
    <source>
        <dbReference type="EMBL" id="ALS00617.1"/>
    </source>
</evidence>
<dbReference type="Gene3D" id="3.10.129.10">
    <property type="entry name" value="Hotdog Thioesterase"/>
    <property type="match status" value="1"/>
</dbReference>
<dbReference type="InterPro" id="IPR029069">
    <property type="entry name" value="HotDog_dom_sf"/>
</dbReference>
<evidence type="ECO:0000313" key="7">
    <source>
        <dbReference type="Proteomes" id="UP000183039"/>
    </source>
</evidence>
<feature type="active site" evidence="1">
    <location>
        <position position="63"/>
    </location>
</feature>
<dbReference type="InterPro" id="IPR025540">
    <property type="entry name" value="FlK"/>
</dbReference>
<evidence type="ECO:0000256" key="1">
    <source>
        <dbReference type="PIRSR" id="PIRSR014972-1"/>
    </source>
</evidence>
<evidence type="ECO:0000259" key="3">
    <source>
        <dbReference type="Pfam" id="PF22636"/>
    </source>
</evidence>
<proteinExistence type="predicted"/>
<dbReference type="SUPFAM" id="SSF54637">
    <property type="entry name" value="Thioesterase/thiol ester dehydrase-isomerase"/>
    <property type="match status" value="1"/>
</dbReference>
<name>A0A0S3K992_9ENTE</name>
<evidence type="ECO:0000313" key="5">
    <source>
        <dbReference type="EMBL" id="OJG86531.1"/>
    </source>
</evidence>
<gene>
    <name evidence="4" type="ORF">ATZ33_04285</name>
    <name evidence="5" type="ORF">RV15_GL002390</name>
</gene>